<gene>
    <name evidence="2" type="ORF">AAD027_17855</name>
</gene>
<feature type="transmembrane region" description="Helical" evidence="1">
    <location>
        <begin position="152"/>
        <end position="174"/>
    </location>
</feature>
<dbReference type="EMBL" id="JBBWWT010000013">
    <property type="protein sequence ID" value="MEL1266219.1"/>
    <property type="molecule type" value="Genomic_DNA"/>
</dbReference>
<feature type="transmembrane region" description="Helical" evidence="1">
    <location>
        <begin position="90"/>
        <end position="110"/>
    </location>
</feature>
<keyword evidence="3" id="KW-1185">Reference proteome</keyword>
<organism evidence="2 3">
    <name type="scientific">Pseudoxanthomonas putridarboris</name>
    <dbReference type="NCBI Taxonomy" id="752605"/>
    <lineage>
        <taxon>Bacteria</taxon>
        <taxon>Pseudomonadati</taxon>
        <taxon>Pseudomonadota</taxon>
        <taxon>Gammaproteobacteria</taxon>
        <taxon>Lysobacterales</taxon>
        <taxon>Lysobacteraceae</taxon>
        <taxon>Pseudoxanthomonas</taxon>
    </lineage>
</organism>
<evidence type="ECO:0000256" key="1">
    <source>
        <dbReference type="SAM" id="Phobius"/>
    </source>
</evidence>
<feature type="transmembrane region" description="Helical" evidence="1">
    <location>
        <begin position="64"/>
        <end position="83"/>
    </location>
</feature>
<dbReference type="Proteomes" id="UP001459204">
    <property type="component" value="Unassembled WGS sequence"/>
</dbReference>
<proteinExistence type="predicted"/>
<sequence>MHRQDRAPIPLWPLPLSIALLFLAAAHVAYALSVHGGHVPACVPYWEGCVSISRAARHGLGNHLFRLLVIPCAVLHALVWWLSAKWLRGGVAMLVLGILSALALAVYATFLGTQGEVYQFLRRYGVVVYFGFGYIAQLALMRRAHRAQALPAPTLAVMSSLCLVMLALGIGNVLAGAVVDDPDAKDRWENILEWWLGLLMVGWHVALAWGWRRQSLAVRLFDTGTQ</sequence>
<evidence type="ECO:0000313" key="3">
    <source>
        <dbReference type="Proteomes" id="UP001459204"/>
    </source>
</evidence>
<comment type="caution">
    <text evidence="2">The sequence shown here is derived from an EMBL/GenBank/DDBJ whole genome shotgun (WGS) entry which is preliminary data.</text>
</comment>
<keyword evidence="1" id="KW-0812">Transmembrane</keyword>
<reference evidence="2 3" key="1">
    <citation type="submission" date="2024-04" db="EMBL/GenBank/DDBJ databases">
        <title>Draft genome sequence of Pseudoxanthomonas putridarboris WD12.</title>
        <authorList>
            <person name="Oh J."/>
        </authorList>
    </citation>
    <scope>NUCLEOTIDE SEQUENCE [LARGE SCALE GENOMIC DNA]</scope>
    <source>
        <strain evidence="2 3">WD12</strain>
    </source>
</reference>
<feature type="transmembrane region" description="Helical" evidence="1">
    <location>
        <begin position="122"/>
        <end position="140"/>
    </location>
</feature>
<protein>
    <submittedName>
        <fullName evidence="2">Uncharacterized protein</fullName>
    </submittedName>
</protein>
<evidence type="ECO:0000313" key="2">
    <source>
        <dbReference type="EMBL" id="MEL1266219.1"/>
    </source>
</evidence>
<dbReference type="RefSeq" id="WP_341727391.1">
    <property type="nucleotide sequence ID" value="NZ_JBBWWT010000013.1"/>
</dbReference>
<name>A0ABU9J4N3_9GAMM</name>
<keyword evidence="1" id="KW-1133">Transmembrane helix</keyword>
<feature type="transmembrane region" description="Helical" evidence="1">
    <location>
        <begin position="194"/>
        <end position="211"/>
    </location>
</feature>
<keyword evidence="1" id="KW-0472">Membrane</keyword>
<accession>A0ABU9J4N3</accession>